<feature type="region of interest" description="Disordered" evidence="1">
    <location>
        <begin position="239"/>
        <end position="260"/>
    </location>
</feature>
<reference evidence="3" key="2">
    <citation type="journal article" date="2022" name="Microbiol. Resour. Announc.">
        <title>Metagenome Sequencing to Explore Phylogenomics of Terrestrial Cyanobacteria.</title>
        <authorList>
            <person name="Ward R.D."/>
            <person name="Stajich J.E."/>
            <person name="Johansen J.R."/>
            <person name="Huntemann M."/>
            <person name="Clum A."/>
            <person name="Foster B."/>
            <person name="Foster B."/>
            <person name="Roux S."/>
            <person name="Palaniappan K."/>
            <person name="Varghese N."/>
            <person name="Mukherjee S."/>
            <person name="Reddy T.B.K."/>
            <person name="Daum C."/>
            <person name="Copeland A."/>
            <person name="Chen I.A."/>
            <person name="Ivanova N.N."/>
            <person name="Kyrpides N.C."/>
            <person name="Shapiro N."/>
            <person name="Eloe-Fadrosh E.A."/>
            <person name="Pietrasiak N."/>
        </authorList>
    </citation>
    <scope>NUCLEOTIDE SEQUENCE</scope>
    <source>
        <strain evidence="3">HA4357-MV3</strain>
    </source>
</reference>
<feature type="compositionally biased region" description="Polar residues" evidence="1">
    <location>
        <begin position="239"/>
        <end position="253"/>
    </location>
</feature>
<evidence type="ECO:0000313" key="4">
    <source>
        <dbReference type="Proteomes" id="UP000813215"/>
    </source>
</evidence>
<feature type="chain" id="PRO_5039020060" evidence="2">
    <location>
        <begin position="27"/>
        <end position="260"/>
    </location>
</feature>
<evidence type="ECO:0000256" key="1">
    <source>
        <dbReference type="SAM" id="MobiDB-lite"/>
    </source>
</evidence>
<keyword evidence="2" id="KW-0732">Signal</keyword>
<dbReference type="Proteomes" id="UP000813215">
    <property type="component" value="Unassembled WGS sequence"/>
</dbReference>
<accession>A0A9E3HEY8</accession>
<sequence length="260" mass="28362">MTKRKLWILGLAISLITAIDCSPSLANSGIRSVRTIPQSQVSGTKAKLQTVHVWPGHGISISFFQTGETIKRVWLDDPSRVLIDVDGCLEGLDNKQCKNPGAGLIHLRQIEPLHIRGIPTATNAAHLTVVTQMQGGERNIYNFRVVMGKGSPTYASVQITPDVTKAEATPPDSIAIATINRGIQVAAKNRWITATNPLWVKLQKLVEELEAGKNLTTAAQSARVSQKLVERLLELGSQPQNSRVKPSINQVRSNKSKVRS</sequence>
<feature type="signal peptide" evidence="2">
    <location>
        <begin position="1"/>
        <end position="26"/>
    </location>
</feature>
<evidence type="ECO:0000313" key="3">
    <source>
        <dbReference type="EMBL" id="MBW4435204.1"/>
    </source>
</evidence>
<reference evidence="3" key="1">
    <citation type="submission" date="2021-05" db="EMBL/GenBank/DDBJ databases">
        <authorList>
            <person name="Pietrasiak N."/>
            <person name="Ward R."/>
            <person name="Stajich J.E."/>
            <person name="Kurbessoian T."/>
        </authorList>
    </citation>
    <scope>NUCLEOTIDE SEQUENCE</scope>
    <source>
        <strain evidence="3">HA4357-MV3</strain>
    </source>
</reference>
<proteinExistence type="predicted"/>
<dbReference type="AlphaFoldDB" id="A0A9E3HEY8"/>
<organism evidence="3 4">
    <name type="scientific">Pelatocladus maniniholoensis HA4357-MV3</name>
    <dbReference type="NCBI Taxonomy" id="1117104"/>
    <lineage>
        <taxon>Bacteria</taxon>
        <taxon>Bacillati</taxon>
        <taxon>Cyanobacteriota</taxon>
        <taxon>Cyanophyceae</taxon>
        <taxon>Nostocales</taxon>
        <taxon>Nostocaceae</taxon>
        <taxon>Pelatocladus</taxon>
    </lineage>
</organism>
<dbReference type="EMBL" id="JAHHHW010000155">
    <property type="protein sequence ID" value="MBW4435204.1"/>
    <property type="molecule type" value="Genomic_DNA"/>
</dbReference>
<gene>
    <name evidence="3" type="ORF">KME28_26705</name>
</gene>
<protein>
    <submittedName>
        <fullName evidence="3">Uncharacterized protein</fullName>
    </submittedName>
</protein>
<evidence type="ECO:0000256" key="2">
    <source>
        <dbReference type="SAM" id="SignalP"/>
    </source>
</evidence>
<comment type="caution">
    <text evidence="3">The sequence shown here is derived from an EMBL/GenBank/DDBJ whole genome shotgun (WGS) entry which is preliminary data.</text>
</comment>
<name>A0A9E3HEY8_9NOST</name>